<dbReference type="Proteomes" id="UP000241394">
    <property type="component" value="Chromosome LG14"/>
</dbReference>
<dbReference type="OrthoDB" id="1652626at2759"/>
<gene>
    <name evidence="1" type="ORF">CEY00_Acc15419</name>
</gene>
<dbReference type="EMBL" id="NKQK01000014">
    <property type="protein sequence ID" value="PSS11145.1"/>
    <property type="molecule type" value="Genomic_DNA"/>
</dbReference>
<dbReference type="PANTHER" id="PTHR33730:SF4">
    <property type="entry name" value="OS05G0542732 PROTEIN"/>
    <property type="match status" value="1"/>
</dbReference>
<organism evidence="1 2">
    <name type="scientific">Actinidia chinensis var. chinensis</name>
    <name type="common">Chinese soft-hair kiwi</name>
    <dbReference type="NCBI Taxonomy" id="1590841"/>
    <lineage>
        <taxon>Eukaryota</taxon>
        <taxon>Viridiplantae</taxon>
        <taxon>Streptophyta</taxon>
        <taxon>Embryophyta</taxon>
        <taxon>Tracheophyta</taxon>
        <taxon>Spermatophyta</taxon>
        <taxon>Magnoliopsida</taxon>
        <taxon>eudicotyledons</taxon>
        <taxon>Gunneridae</taxon>
        <taxon>Pentapetalae</taxon>
        <taxon>asterids</taxon>
        <taxon>Ericales</taxon>
        <taxon>Actinidiaceae</taxon>
        <taxon>Actinidia</taxon>
    </lineage>
</organism>
<evidence type="ECO:0000313" key="1">
    <source>
        <dbReference type="EMBL" id="PSS11145.1"/>
    </source>
</evidence>
<accession>A0A2R6QMK0</accession>
<dbReference type="InParanoid" id="A0A2R6QMK0"/>
<comment type="caution">
    <text evidence="1">The sequence shown here is derived from an EMBL/GenBank/DDBJ whole genome shotgun (WGS) entry which is preliminary data.</text>
</comment>
<dbReference type="AlphaFoldDB" id="A0A2R6QMK0"/>
<name>A0A2R6QMK0_ACTCC</name>
<dbReference type="Pfam" id="PF15697">
    <property type="entry name" value="DUF4666"/>
    <property type="match status" value="1"/>
</dbReference>
<proteinExistence type="predicted"/>
<dbReference type="STRING" id="1590841.A0A2R6QMK0"/>
<protein>
    <submittedName>
        <fullName evidence="1">Uncharacterized protein</fullName>
    </submittedName>
</protein>
<dbReference type="PANTHER" id="PTHR33730">
    <property type="entry name" value="OS05G0542732 PROTEIN-RELATED"/>
    <property type="match status" value="1"/>
</dbReference>
<reference evidence="1 2" key="1">
    <citation type="submission" date="2017-07" db="EMBL/GenBank/DDBJ databases">
        <title>An improved, manually edited Actinidia chinensis var. chinensis (kiwifruit) genome highlights the challenges associated with draft genomes and gene prediction in plants.</title>
        <authorList>
            <person name="Pilkington S."/>
            <person name="Crowhurst R."/>
            <person name="Hilario E."/>
            <person name="Nardozza S."/>
            <person name="Fraser L."/>
            <person name="Peng Y."/>
            <person name="Gunaseelan K."/>
            <person name="Simpson R."/>
            <person name="Tahir J."/>
            <person name="Deroles S."/>
            <person name="Templeton K."/>
            <person name="Luo Z."/>
            <person name="Davy M."/>
            <person name="Cheng C."/>
            <person name="Mcneilage M."/>
            <person name="Scaglione D."/>
            <person name="Liu Y."/>
            <person name="Zhang Q."/>
            <person name="Datson P."/>
            <person name="De Silva N."/>
            <person name="Gardiner S."/>
            <person name="Bassett H."/>
            <person name="Chagne D."/>
            <person name="Mccallum J."/>
            <person name="Dzierzon H."/>
            <person name="Deng C."/>
            <person name="Wang Y.-Y."/>
            <person name="Barron N."/>
            <person name="Manako K."/>
            <person name="Bowen J."/>
            <person name="Foster T."/>
            <person name="Erridge Z."/>
            <person name="Tiffin H."/>
            <person name="Waite C."/>
            <person name="Davies K."/>
            <person name="Grierson E."/>
            <person name="Laing W."/>
            <person name="Kirk R."/>
            <person name="Chen X."/>
            <person name="Wood M."/>
            <person name="Montefiori M."/>
            <person name="Brummell D."/>
            <person name="Schwinn K."/>
            <person name="Catanach A."/>
            <person name="Fullerton C."/>
            <person name="Li D."/>
            <person name="Meiyalaghan S."/>
            <person name="Nieuwenhuizen N."/>
            <person name="Read N."/>
            <person name="Prakash R."/>
            <person name="Hunter D."/>
            <person name="Zhang H."/>
            <person name="Mckenzie M."/>
            <person name="Knabel M."/>
            <person name="Harris A."/>
            <person name="Allan A."/>
            <person name="Chen A."/>
            <person name="Janssen B."/>
            <person name="Plunkett B."/>
            <person name="Dwamena C."/>
            <person name="Voogd C."/>
            <person name="Leif D."/>
            <person name="Lafferty D."/>
            <person name="Souleyre E."/>
            <person name="Varkonyi-Gasic E."/>
            <person name="Gambi F."/>
            <person name="Hanley J."/>
            <person name="Yao J.-L."/>
            <person name="Cheung J."/>
            <person name="David K."/>
            <person name="Warren B."/>
            <person name="Marsh K."/>
            <person name="Snowden K."/>
            <person name="Lin-Wang K."/>
            <person name="Brian L."/>
            <person name="Martinez-Sanchez M."/>
            <person name="Wang M."/>
            <person name="Ileperuma N."/>
            <person name="Macnee N."/>
            <person name="Campin R."/>
            <person name="Mcatee P."/>
            <person name="Drummond R."/>
            <person name="Espley R."/>
            <person name="Ireland H."/>
            <person name="Wu R."/>
            <person name="Atkinson R."/>
            <person name="Karunairetnam S."/>
            <person name="Bulley S."/>
            <person name="Chunkath S."/>
            <person name="Hanley Z."/>
            <person name="Storey R."/>
            <person name="Thrimawithana A."/>
            <person name="Thomson S."/>
            <person name="David C."/>
            <person name="Testolin R."/>
        </authorList>
    </citation>
    <scope>NUCLEOTIDE SEQUENCE [LARGE SCALE GENOMIC DNA]</scope>
    <source>
        <strain evidence="2">cv. Red5</strain>
        <tissue evidence="1">Young leaf</tissue>
    </source>
</reference>
<dbReference type="InterPro" id="IPR031421">
    <property type="entry name" value="DUF4666"/>
</dbReference>
<evidence type="ECO:0000313" key="2">
    <source>
        <dbReference type="Proteomes" id="UP000241394"/>
    </source>
</evidence>
<reference evidence="2" key="2">
    <citation type="journal article" date="2018" name="BMC Genomics">
        <title>A manually annotated Actinidia chinensis var. chinensis (kiwifruit) genome highlights the challenges associated with draft genomes and gene prediction in plants.</title>
        <authorList>
            <person name="Pilkington S.M."/>
            <person name="Crowhurst R."/>
            <person name="Hilario E."/>
            <person name="Nardozza S."/>
            <person name="Fraser L."/>
            <person name="Peng Y."/>
            <person name="Gunaseelan K."/>
            <person name="Simpson R."/>
            <person name="Tahir J."/>
            <person name="Deroles S.C."/>
            <person name="Templeton K."/>
            <person name="Luo Z."/>
            <person name="Davy M."/>
            <person name="Cheng C."/>
            <person name="McNeilage M."/>
            <person name="Scaglione D."/>
            <person name="Liu Y."/>
            <person name="Zhang Q."/>
            <person name="Datson P."/>
            <person name="De Silva N."/>
            <person name="Gardiner S.E."/>
            <person name="Bassett H."/>
            <person name="Chagne D."/>
            <person name="McCallum J."/>
            <person name="Dzierzon H."/>
            <person name="Deng C."/>
            <person name="Wang Y.Y."/>
            <person name="Barron L."/>
            <person name="Manako K."/>
            <person name="Bowen J."/>
            <person name="Foster T.M."/>
            <person name="Erridge Z.A."/>
            <person name="Tiffin H."/>
            <person name="Waite C.N."/>
            <person name="Davies K.M."/>
            <person name="Grierson E.P."/>
            <person name="Laing W.A."/>
            <person name="Kirk R."/>
            <person name="Chen X."/>
            <person name="Wood M."/>
            <person name="Montefiori M."/>
            <person name="Brummell D.A."/>
            <person name="Schwinn K.E."/>
            <person name="Catanach A."/>
            <person name="Fullerton C."/>
            <person name="Li D."/>
            <person name="Meiyalaghan S."/>
            <person name="Nieuwenhuizen N."/>
            <person name="Read N."/>
            <person name="Prakash R."/>
            <person name="Hunter D."/>
            <person name="Zhang H."/>
            <person name="McKenzie M."/>
            <person name="Knabel M."/>
            <person name="Harris A."/>
            <person name="Allan A.C."/>
            <person name="Gleave A."/>
            <person name="Chen A."/>
            <person name="Janssen B.J."/>
            <person name="Plunkett B."/>
            <person name="Ampomah-Dwamena C."/>
            <person name="Voogd C."/>
            <person name="Leif D."/>
            <person name="Lafferty D."/>
            <person name="Souleyre E.J.F."/>
            <person name="Varkonyi-Gasic E."/>
            <person name="Gambi F."/>
            <person name="Hanley J."/>
            <person name="Yao J.L."/>
            <person name="Cheung J."/>
            <person name="David K.M."/>
            <person name="Warren B."/>
            <person name="Marsh K."/>
            <person name="Snowden K.C."/>
            <person name="Lin-Wang K."/>
            <person name="Brian L."/>
            <person name="Martinez-Sanchez M."/>
            <person name="Wang M."/>
            <person name="Ileperuma N."/>
            <person name="Macnee N."/>
            <person name="Campin R."/>
            <person name="McAtee P."/>
            <person name="Drummond R.S.M."/>
            <person name="Espley R.V."/>
            <person name="Ireland H.S."/>
            <person name="Wu R."/>
            <person name="Atkinson R.G."/>
            <person name="Karunairetnam S."/>
            <person name="Bulley S."/>
            <person name="Chunkath S."/>
            <person name="Hanley Z."/>
            <person name="Storey R."/>
            <person name="Thrimawithana A.H."/>
            <person name="Thomson S."/>
            <person name="David C."/>
            <person name="Testolin R."/>
            <person name="Huang H."/>
            <person name="Hellens R.P."/>
            <person name="Schaffer R.J."/>
        </authorList>
    </citation>
    <scope>NUCLEOTIDE SEQUENCE [LARGE SCALE GENOMIC DNA]</scope>
    <source>
        <strain evidence="2">cv. Red5</strain>
    </source>
</reference>
<keyword evidence="2" id="KW-1185">Reference proteome</keyword>
<dbReference type="Gramene" id="PSS11145">
    <property type="protein sequence ID" value="PSS11145"/>
    <property type="gene ID" value="CEY00_Acc15419"/>
</dbReference>
<sequence length="114" mass="12974">MAALQRSSVSFRRQGSSGVIWEDRFYSGDLNMMKRRQEQEANKEFGELRKCQSFGSTTVRIEPSQLNEEQLNSLSCNGLPTSHPLSPRVSGCWFCFSFRKQAQNPHLKSGKKKG</sequence>